<keyword evidence="2" id="KW-0328">Glycosyltransferase</keyword>
<accession>A0A939SAP9</accession>
<dbReference type="Pfam" id="PF00535">
    <property type="entry name" value="Glycos_transf_2"/>
    <property type="match status" value="1"/>
</dbReference>
<feature type="domain" description="Glycosyltransferase 2-like" evidence="4">
    <location>
        <begin position="42"/>
        <end position="203"/>
    </location>
</feature>
<dbReference type="FunFam" id="3.90.550.10:FF:000122">
    <property type="entry name" value="Dolichol-phosphate mannosyltransferase subunit 1"/>
    <property type="match status" value="1"/>
</dbReference>
<evidence type="ECO:0000256" key="3">
    <source>
        <dbReference type="ARBA" id="ARBA00022679"/>
    </source>
</evidence>
<dbReference type="AlphaFoldDB" id="A0A939SAP9"/>
<dbReference type="InterPro" id="IPR039528">
    <property type="entry name" value="DPM1-like"/>
</dbReference>
<comment type="caution">
    <text evidence="5">The sequence shown here is derived from an EMBL/GenBank/DDBJ whole genome shotgun (WGS) entry which is preliminary data.</text>
</comment>
<dbReference type="Gene3D" id="3.90.550.10">
    <property type="entry name" value="Spore Coat Polysaccharide Biosynthesis Protein SpsA, Chain A"/>
    <property type="match status" value="1"/>
</dbReference>
<protein>
    <submittedName>
        <fullName evidence="5">Polyprenol monophosphomannose synthase</fullName>
    </submittedName>
</protein>
<dbReference type="CDD" id="cd06442">
    <property type="entry name" value="DPM1_like"/>
    <property type="match status" value="1"/>
</dbReference>
<keyword evidence="3" id="KW-0808">Transferase</keyword>
<evidence type="ECO:0000313" key="6">
    <source>
        <dbReference type="Proteomes" id="UP000664382"/>
    </source>
</evidence>
<evidence type="ECO:0000313" key="5">
    <source>
        <dbReference type="EMBL" id="MBO1900628.1"/>
    </source>
</evidence>
<dbReference type="InterPro" id="IPR001173">
    <property type="entry name" value="Glyco_trans_2-like"/>
</dbReference>
<organism evidence="5 6">
    <name type="scientific">Leucobacter weissii</name>
    <dbReference type="NCBI Taxonomy" id="1983706"/>
    <lineage>
        <taxon>Bacteria</taxon>
        <taxon>Bacillati</taxon>
        <taxon>Actinomycetota</taxon>
        <taxon>Actinomycetes</taxon>
        <taxon>Micrococcales</taxon>
        <taxon>Microbacteriaceae</taxon>
        <taxon>Leucobacter</taxon>
    </lineage>
</organism>
<dbReference type="Proteomes" id="UP000664382">
    <property type="component" value="Unassembled WGS sequence"/>
</dbReference>
<reference evidence="5" key="1">
    <citation type="submission" date="2021-03" db="EMBL/GenBank/DDBJ databases">
        <title>Leucobacter chromiisoli sp. nov., isolated from chromium-containing soil of chemical plant.</title>
        <authorList>
            <person name="Xu Z."/>
        </authorList>
    </citation>
    <scope>NUCLEOTIDE SEQUENCE</scope>
    <source>
        <strain evidence="5">S27</strain>
    </source>
</reference>
<dbReference type="GO" id="GO:0016020">
    <property type="term" value="C:membrane"/>
    <property type="evidence" value="ECO:0007669"/>
    <property type="project" value="GOC"/>
</dbReference>
<name>A0A939SAP9_9MICO</name>
<dbReference type="InterPro" id="IPR029044">
    <property type="entry name" value="Nucleotide-diphossugar_trans"/>
</dbReference>
<dbReference type="GO" id="GO:0009247">
    <property type="term" value="P:glycolipid biosynthetic process"/>
    <property type="evidence" value="ECO:0007669"/>
    <property type="project" value="TreeGrafter"/>
</dbReference>
<dbReference type="SUPFAM" id="SSF53448">
    <property type="entry name" value="Nucleotide-diphospho-sugar transferases"/>
    <property type="match status" value="1"/>
</dbReference>
<dbReference type="PANTHER" id="PTHR43398">
    <property type="entry name" value="DOLICHOL-PHOSPHATE MANNOSYLTRANSFERASE SUBUNIT 1"/>
    <property type="match status" value="1"/>
</dbReference>
<keyword evidence="6" id="KW-1185">Reference proteome</keyword>
<gene>
    <name evidence="5" type="ORF">J4H92_01530</name>
</gene>
<dbReference type="PANTHER" id="PTHR43398:SF1">
    <property type="entry name" value="DOLICHOL-PHOSPHATE MANNOSYLTRANSFERASE SUBUNIT 1"/>
    <property type="match status" value="1"/>
</dbReference>
<evidence type="ECO:0000256" key="2">
    <source>
        <dbReference type="ARBA" id="ARBA00022676"/>
    </source>
</evidence>
<dbReference type="EMBL" id="JAGDYM010000003">
    <property type="protein sequence ID" value="MBO1900628.1"/>
    <property type="molecule type" value="Genomic_DNA"/>
</dbReference>
<proteinExistence type="inferred from homology"/>
<evidence type="ECO:0000259" key="4">
    <source>
        <dbReference type="Pfam" id="PF00535"/>
    </source>
</evidence>
<sequence length="280" mass="30775">MLQDRRRPGRLTRRSHRGGDLAARDGSVLRVQDDPQQGRALVILPTYDERKTLAEVVERLRRSAPGADVLIVDDASPDGTGEVAEELAAADPRVSVLHRPAKLGLGTAYLAGFERAIAGDYRWAVEMDADGSHLPEELPRLLAAARAGAGLVLGARWVPGGRIVGWPWHRRAISRAGTGVARLALRSGLRDITSGFRVLDTRWIARLDLEQIVAEGYGFQIETAWALERRGARIAEVPITFVERRAGRSKMSVGIVVEALRLVLLWGWRLRFAPGRLPDA</sequence>
<dbReference type="GO" id="GO:0004582">
    <property type="term" value="F:dolichyl-phosphate beta-D-mannosyltransferase activity"/>
    <property type="evidence" value="ECO:0007669"/>
    <property type="project" value="InterPro"/>
</dbReference>
<comment type="similarity">
    <text evidence="1">Belongs to the glycosyltransferase 2 family.</text>
</comment>
<evidence type="ECO:0000256" key="1">
    <source>
        <dbReference type="ARBA" id="ARBA00006739"/>
    </source>
</evidence>